<reference evidence="1 2" key="1">
    <citation type="submission" date="2020-08" db="EMBL/GenBank/DDBJ databases">
        <title>Genomic Encyclopedia of Type Strains, Phase IV (KMG-IV): sequencing the most valuable type-strain genomes for metagenomic binning, comparative biology and taxonomic classification.</title>
        <authorList>
            <person name="Goeker M."/>
        </authorList>
    </citation>
    <scope>NUCLEOTIDE SEQUENCE [LARGE SCALE GENOMIC DNA]</scope>
    <source>
        <strain evidence="1 2">DSM 26718</strain>
    </source>
</reference>
<proteinExistence type="predicted"/>
<evidence type="ECO:0000313" key="1">
    <source>
        <dbReference type="EMBL" id="MBB6061127.1"/>
    </source>
</evidence>
<evidence type="ECO:0000313" key="2">
    <source>
        <dbReference type="Proteomes" id="UP000532746"/>
    </source>
</evidence>
<protein>
    <submittedName>
        <fullName evidence="1">GxxExxY protein</fullName>
    </submittedName>
</protein>
<gene>
    <name evidence="1" type="ORF">HNQ93_004005</name>
</gene>
<comment type="caution">
    <text evidence="1">The sequence shown here is derived from an EMBL/GenBank/DDBJ whole genome shotgun (WGS) entry which is preliminary data.</text>
</comment>
<dbReference type="RefSeq" id="WP_183405256.1">
    <property type="nucleotide sequence ID" value="NZ_JACHGG010000008.1"/>
</dbReference>
<sequence length="126" mass="14293">MHENDISYLIRKASFDVHTVLGPGLLESVYEAALIFELQQAGLRVRSQVPLPMLYKTQRMEVGFRLDLLVEEKVIVEIKSVDTLLDVHHKQLLTYLKLSGLKLGLLINFNVSHVKEGIVRKVNGLT</sequence>
<dbReference type="Pfam" id="PF13366">
    <property type="entry name" value="PDDEXK_3"/>
    <property type="match status" value="1"/>
</dbReference>
<dbReference type="InterPro" id="IPR026350">
    <property type="entry name" value="GxxExxY"/>
</dbReference>
<name>A0A7W9T3W9_9BACT</name>
<organism evidence="1 2">
    <name type="scientific">Hymenobacter luteus</name>
    <dbReference type="NCBI Taxonomy" id="1411122"/>
    <lineage>
        <taxon>Bacteria</taxon>
        <taxon>Pseudomonadati</taxon>
        <taxon>Bacteroidota</taxon>
        <taxon>Cytophagia</taxon>
        <taxon>Cytophagales</taxon>
        <taxon>Hymenobacteraceae</taxon>
        <taxon>Hymenobacter</taxon>
    </lineage>
</organism>
<dbReference type="AlphaFoldDB" id="A0A7W9T3W9"/>
<keyword evidence="2" id="KW-1185">Reference proteome</keyword>
<dbReference type="Proteomes" id="UP000532746">
    <property type="component" value="Unassembled WGS sequence"/>
</dbReference>
<accession>A0A7W9T3W9</accession>
<dbReference type="EMBL" id="JACHGG010000008">
    <property type="protein sequence ID" value="MBB6061127.1"/>
    <property type="molecule type" value="Genomic_DNA"/>
</dbReference>
<dbReference type="NCBIfam" id="TIGR04256">
    <property type="entry name" value="GxxExxY"/>
    <property type="match status" value="1"/>
</dbReference>